<comment type="caution">
    <text evidence="3">The sequence shown here is derived from an EMBL/GenBank/DDBJ whole genome shotgun (WGS) entry which is preliminary data.</text>
</comment>
<sequence>MLRIDFRKRAICFVCAMALAGGSALAESESLISSDLIQAETANYETAQVRRGTYERSYSSGASEYYPYTYQLRYEGNGAKFGEYTVSRGDMVKAGDVLATFTLEEDEVALSSLQLSLVRAQEDFAAGLEEQENGIAALSEQYAAATSQYERELLSLQIARAEIALEQYTYQQERQIASLQEDIADLEAARENHVLLAPYDGEISAITYKREGDMVSSNEVLITLSRMDGMLLRVDNSSGYFRYGMQVIVEVGPAKERVQLTGQVVGADTLLPESRRLGYAFIALDPYDAEEIRFINPTAHAPTYYLENVLLLPRRAATLESGQYYVTKLTDGMVQKRFVNLIMNNNTDAWILQGVSEGETVILD</sequence>
<dbReference type="GO" id="GO:1990281">
    <property type="term" value="C:efflux pump complex"/>
    <property type="evidence" value="ECO:0007669"/>
    <property type="project" value="TreeGrafter"/>
</dbReference>
<dbReference type="GO" id="GO:0015562">
    <property type="term" value="F:efflux transmembrane transporter activity"/>
    <property type="evidence" value="ECO:0007669"/>
    <property type="project" value="TreeGrafter"/>
</dbReference>
<protein>
    <submittedName>
        <fullName evidence="3">Uncharacterized protein</fullName>
    </submittedName>
</protein>
<keyword evidence="2" id="KW-0732">Signal</keyword>
<feature type="coiled-coil region" evidence="1">
    <location>
        <begin position="128"/>
        <end position="196"/>
    </location>
</feature>
<dbReference type="Gene3D" id="2.40.30.170">
    <property type="match status" value="1"/>
</dbReference>
<reference evidence="3" key="2">
    <citation type="journal article" date="2021" name="PeerJ">
        <title>Extensive microbial diversity within the chicken gut microbiome revealed by metagenomics and culture.</title>
        <authorList>
            <person name="Gilroy R."/>
            <person name="Ravi A."/>
            <person name="Getino M."/>
            <person name="Pursley I."/>
            <person name="Horton D.L."/>
            <person name="Alikhan N.F."/>
            <person name="Baker D."/>
            <person name="Gharbi K."/>
            <person name="Hall N."/>
            <person name="Watson M."/>
            <person name="Adriaenssens E.M."/>
            <person name="Foster-Nyarko E."/>
            <person name="Jarju S."/>
            <person name="Secka A."/>
            <person name="Antonio M."/>
            <person name="Oren A."/>
            <person name="Chaudhuri R.R."/>
            <person name="La Ragione R."/>
            <person name="Hildebrand F."/>
            <person name="Pallen M.J."/>
        </authorList>
    </citation>
    <scope>NUCLEOTIDE SEQUENCE</scope>
    <source>
        <strain evidence="3">CHK183-6373</strain>
    </source>
</reference>
<organism evidence="3 4">
    <name type="scientific">Candidatus Ornithocaccomicrobium faecavium</name>
    <dbReference type="NCBI Taxonomy" id="2840890"/>
    <lineage>
        <taxon>Bacteria</taxon>
        <taxon>Bacillati</taxon>
        <taxon>Bacillota</taxon>
        <taxon>Clostridia</taxon>
        <taxon>Candidatus Ornithocaccomicrobium</taxon>
    </lineage>
</organism>
<dbReference type="AlphaFoldDB" id="A0A9D1TDT2"/>
<name>A0A9D1TDT2_9FIRM</name>
<dbReference type="Proteomes" id="UP000886884">
    <property type="component" value="Unassembled WGS sequence"/>
</dbReference>
<dbReference type="Gene3D" id="2.40.420.20">
    <property type="match status" value="1"/>
</dbReference>
<dbReference type="Gene3D" id="2.40.50.100">
    <property type="match status" value="1"/>
</dbReference>
<dbReference type="PANTHER" id="PTHR30469">
    <property type="entry name" value="MULTIDRUG RESISTANCE PROTEIN MDTA"/>
    <property type="match status" value="1"/>
</dbReference>
<feature type="chain" id="PRO_5039480790" evidence="2">
    <location>
        <begin position="27"/>
        <end position="364"/>
    </location>
</feature>
<dbReference type="Gene3D" id="1.10.287.470">
    <property type="entry name" value="Helix hairpin bin"/>
    <property type="match status" value="1"/>
</dbReference>
<dbReference type="PANTHER" id="PTHR30469:SF33">
    <property type="entry name" value="SLR1207 PROTEIN"/>
    <property type="match status" value="1"/>
</dbReference>
<feature type="signal peptide" evidence="2">
    <location>
        <begin position="1"/>
        <end position="26"/>
    </location>
</feature>
<evidence type="ECO:0000256" key="1">
    <source>
        <dbReference type="SAM" id="Coils"/>
    </source>
</evidence>
<accession>A0A9D1TDT2</accession>
<keyword evidence="1" id="KW-0175">Coiled coil</keyword>
<reference evidence="3" key="1">
    <citation type="submission" date="2020-10" db="EMBL/GenBank/DDBJ databases">
        <authorList>
            <person name="Gilroy R."/>
        </authorList>
    </citation>
    <scope>NUCLEOTIDE SEQUENCE</scope>
    <source>
        <strain evidence="3">CHK183-6373</strain>
    </source>
</reference>
<proteinExistence type="predicted"/>
<gene>
    <name evidence="3" type="ORF">IAA64_11185</name>
</gene>
<evidence type="ECO:0000313" key="4">
    <source>
        <dbReference type="Proteomes" id="UP000886884"/>
    </source>
</evidence>
<evidence type="ECO:0000313" key="3">
    <source>
        <dbReference type="EMBL" id="HIV28528.1"/>
    </source>
</evidence>
<dbReference type="EMBL" id="DVOT01000205">
    <property type="protein sequence ID" value="HIV28528.1"/>
    <property type="molecule type" value="Genomic_DNA"/>
</dbReference>
<evidence type="ECO:0000256" key="2">
    <source>
        <dbReference type="SAM" id="SignalP"/>
    </source>
</evidence>